<dbReference type="Proteomes" id="UP000664940">
    <property type="component" value="Unassembled WGS sequence"/>
</dbReference>
<sequence length="159" mass="17455">MGPFLIPFSYKRRGVQICRGRGSVRPEPHGRLWCCWQVIVGHFPRFPSSSSPLLVRGEPRWCGVKTPLSIKLTEYVSFCSLRFSGLDLSPGLNRSNAWRGPGSVSSMRPQTIISVLGPPAALLGPRRRQQDGPSCSNSLGGLEGDLCGRLFRSEMSLNA</sequence>
<gene>
    <name evidence="1" type="ORF">HJG60_008546</name>
</gene>
<dbReference type="EMBL" id="JABVXQ010000012">
    <property type="protein sequence ID" value="KAF6084267.1"/>
    <property type="molecule type" value="Genomic_DNA"/>
</dbReference>
<protein>
    <submittedName>
        <fullName evidence="1">Uncharacterized protein</fullName>
    </submittedName>
</protein>
<reference evidence="1 2" key="1">
    <citation type="journal article" date="2020" name="Nature">
        <title>Six reference-quality genomes reveal evolution of bat adaptations.</title>
        <authorList>
            <person name="Jebb D."/>
            <person name="Huang Z."/>
            <person name="Pippel M."/>
            <person name="Hughes G.M."/>
            <person name="Lavrichenko K."/>
            <person name="Devanna P."/>
            <person name="Winkler S."/>
            <person name="Jermiin L.S."/>
            <person name="Skirmuntt E.C."/>
            <person name="Katzourakis A."/>
            <person name="Burkitt-Gray L."/>
            <person name="Ray D.A."/>
            <person name="Sullivan K.A.M."/>
            <person name="Roscito J.G."/>
            <person name="Kirilenko B.M."/>
            <person name="Davalos L.M."/>
            <person name="Corthals A.P."/>
            <person name="Power M.L."/>
            <person name="Jones G."/>
            <person name="Ransome R.D."/>
            <person name="Dechmann D.K.N."/>
            <person name="Locatelli A.G."/>
            <person name="Puechmaille S.J."/>
            <person name="Fedrigo O."/>
            <person name="Jarvis E.D."/>
            <person name="Hiller M."/>
            <person name="Vernes S.C."/>
            <person name="Myers E.W."/>
            <person name="Teeling E.C."/>
        </authorList>
    </citation>
    <scope>NUCLEOTIDE SEQUENCE [LARGE SCALE GENOMIC DNA]</scope>
    <source>
        <strain evidence="1">Bat1K_MPI-CBG_1</strain>
    </source>
</reference>
<name>A0A833YX36_9CHIR</name>
<accession>A0A833YX36</accession>
<evidence type="ECO:0000313" key="1">
    <source>
        <dbReference type="EMBL" id="KAF6084267.1"/>
    </source>
</evidence>
<organism evidence="1 2">
    <name type="scientific">Phyllostomus discolor</name>
    <name type="common">pale spear-nosed bat</name>
    <dbReference type="NCBI Taxonomy" id="89673"/>
    <lineage>
        <taxon>Eukaryota</taxon>
        <taxon>Metazoa</taxon>
        <taxon>Chordata</taxon>
        <taxon>Craniata</taxon>
        <taxon>Vertebrata</taxon>
        <taxon>Euteleostomi</taxon>
        <taxon>Mammalia</taxon>
        <taxon>Eutheria</taxon>
        <taxon>Laurasiatheria</taxon>
        <taxon>Chiroptera</taxon>
        <taxon>Yangochiroptera</taxon>
        <taxon>Phyllostomidae</taxon>
        <taxon>Phyllostominae</taxon>
        <taxon>Phyllostomus</taxon>
    </lineage>
</organism>
<evidence type="ECO:0000313" key="2">
    <source>
        <dbReference type="Proteomes" id="UP000664940"/>
    </source>
</evidence>
<dbReference type="AlphaFoldDB" id="A0A833YX36"/>
<comment type="caution">
    <text evidence="1">The sequence shown here is derived from an EMBL/GenBank/DDBJ whole genome shotgun (WGS) entry which is preliminary data.</text>
</comment>
<proteinExistence type="predicted"/>